<dbReference type="PANTHER" id="PTHR37822:SF2">
    <property type="entry name" value="SPORE PHOTOPRODUCT LYASE"/>
    <property type="match status" value="1"/>
</dbReference>
<keyword evidence="1" id="KW-0456">Lyase</keyword>
<accession>A0A177N8A4</accession>
<comment type="caution">
    <text evidence="1">The sequence shown here is derived from an EMBL/GenBank/DDBJ whole genome shotgun (WGS) entry which is preliminary data.</text>
</comment>
<dbReference type="AlphaFoldDB" id="A0A177N8A4"/>
<dbReference type="OrthoDB" id="9783671at2"/>
<dbReference type="GO" id="GO:0051539">
    <property type="term" value="F:4 iron, 4 sulfur cluster binding"/>
    <property type="evidence" value="ECO:0007669"/>
    <property type="project" value="TreeGrafter"/>
</dbReference>
<dbReference type="InterPro" id="IPR049539">
    <property type="entry name" value="SPL"/>
</dbReference>
<dbReference type="GO" id="GO:1904047">
    <property type="term" value="F:S-adenosyl-L-methionine binding"/>
    <property type="evidence" value="ECO:0007669"/>
    <property type="project" value="TreeGrafter"/>
</dbReference>
<dbReference type="PANTHER" id="PTHR37822">
    <property type="entry name" value="SPORE PHOTOPRODUCT LYASE-RELATED"/>
    <property type="match status" value="1"/>
</dbReference>
<dbReference type="RefSeq" id="WP_064041177.1">
    <property type="nucleotide sequence ID" value="NZ_LUUJ01000093.1"/>
</dbReference>
<reference evidence="1 2" key="1">
    <citation type="submission" date="2016-03" db="EMBL/GenBank/DDBJ databases">
        <authorList>
            <person name="Ploux O."/>
        </authorList>
    </citation>
    <scope>NUCLEOTIDE SEQUENCE [LARGE SCALE GENOMIC DNA]</scope>
    <source>
        <strain evidence="1 2">R-45378</strain>
    </source>
</reference>
<dbReference type="Proteomes" id="UP000077857">
    <property type="component" value="Unassembled WGS sequence"/>
</dbReference>
<dbReference type="Pfam" id="PF20903">
    <property type="entry name" value="SPL"/>
    <property type="match status" value="1"/>
</dbReference>
<dbReference type="GO" id="GO:0042601">
    <property type="term" value="C:endospore-forming forespore"/>
    <property type="evidence" value="ECO:0007669"/>
    <property type="project" value="TreeGrafter"/>
</dbReference>
<protein>
    <submittedName>
        <fullName evidence="1">DNA photolyase</fullName>
    </submittedName>
</protein>
<evidence type="ECO:0000313" key="1">
    <source>
        <dbReference type="EMBL" id="OAI14111.1"/>
    </source>
</evidence>
<gene>
    <name evidence="1" type="ORF">A1507_15645</name>
</gene>
<name>A0A177N8A4_9GAMM</name>
<dbReference type="Gene3D" id="3.40.50.12110">
    <property type="match status" value="1"/>
</dbReference>
<dbReference type="Gene3D" id="3.80.30.30">
    <property type="match status" value="1"/>
</dbReference>
<proteinExistence type="predicted"/>
<dbReference type="GO" id="GO:0003913">
    <property type="term" value="F:DNA photolyase activity"/>
    <property type="evidence" value="ECO:0007669"/>
    <property type="project" value="TreeGrafter"/>
</dbReference>
<dbReference type="EMBL" id="LUUJ01000093">
    <property type="protein sequence ID" value="OAI14111.1"/>
    <property type="molecule type" value="Genomic_DNA"/>
</dbReference>
<sequence length="330" mass="38270">MIDTLYIESAVELHPRTQAIRARFPKARTVYCERFGEVFNPKAQNFRLQKQRPSLILAEKFQKFVLPAPAGYGIGGRRNYYFSHMLNCLYDCRYCFLQGMYQSANYVLFVNYEDFQARIREICAETPDEDVYFFSGYDCDSLAFEPVTGFAEQFLPAFAELPNAWLELRTKSTQIRTLLHRQPLARCVVAFSLAPDAVAGKVEAKAPPVAKRIEAAAKLQRQGWPIGLRFDPVIYQHDYRRLYRELFDRVFAELDASQLHSASLGLFRLPEHYFKKIHKLYPDEKLFASPFQTAAGMVSYRADLEQAMMADCSRMLLEYMPQDRFFPCTP</sequence>
<evidence type="ECO:0000313" key="2">
    <source>
        <dbReference type="Proteomes" id="UP000077857"/>
    </source>
</evidence>
<organism evidence="1 2">
    <name type="scientific">Methylomonas koyamae</name>
    <dbReference type="NCBI Taxonomy" id="702114"/>
    <lineage>
        <taxon>Bacteria</taxon>
        <taxon>Pseudomonadati</taxon>
        <taxon>Pseudomonadota</taxon>
        <taxon>Gammaproteobacteria</taxon>
        <taxon>Methylococcales</taxon>
        <taxon>Methylococcaceae</taxon>
        <taxon>Methylomonas</taxon>
    </lineage>
</organism>